<feature type="domain" description="PAS" evidence="6">
    <location>
        <begin position="122"/>
        <end position="176"/>
    </location>
</feature>
<evidence type="ECO:0000313" key="7">
    <source>
        <dbReference type="EMBL" id="ARU57927.1"/>
    </source>
</evidence>
<dbReference type="InterPro" id="IPR036890">
    <property type="entry name" value="HATPase_C_sf"/>
</dbReference>
<dbReference type="GO" id="GO:0000155">
    <property type="term" value="F:phosphorelay sensor kinase activity"/>
    <property type="evidence" value="ECO:0007669"/>
    <property type="project" value="InterPro"/>
</dbReference>
<keyword evidence="4" id="KW-0812">Transmembrane</keyword>
<evidence type="ECO:0000256" key="3">
    <source>
        <dbReference type="SAM" id="Coils"/>
    </source>
</evidence>
<dbReference type="SMART" id="SM00091">
    <property type="entry name" value="PAS"/>
    <property type="match status" value="1"/>
</dbReference>
<keyword evidence="4" id="KW-1133">Transmembrane helix</keyword>
<accession>A0A1Y0IBM8</accession>
<dbReference type="RefSeq" id="WP_087462770.1">
    <property type="nucleotide sequence ID" value="NZ_CP021425.1"/>
</dbReference>
<dbReference type="InterPro" id="IPR000014">
    <property type="entry name" value="PAS"/>
</dbReference>
<dbReference type="CDD" id="cd00130">
    <property type="entry name" value="PAS"/>
    <property type="match status" value="1"/>
</dbReference>
<dbReference type="Gene3D" id="3.30.450.20">
    <property type="entry name" value="PAS domain"/>
    <property type="match status" value="1"/>
</dbReference>
<dbReference type="OrthoDB" id="1931120at2"/>
<dbReference type="EMBL" id="CP021425">
    <property type="protein sequence ID" value="ARU57927.1"/>
    <property type="molecule type" value="Genomic_DNA"/>
</dbReference>
<evidence type="ECO:0000313" key="8">
    <source>
        <dbReference type="Proteomes" id="UP000196027"/>
    </source>
</evidence>
<keyword evidence="7" id="KW-0418">Kinase</keyword>
<dbReference type="InterPro" id="IPR036097">
    <property type="entry name" value="HisK_dim/P_sf"/>
</dbReference>
<proteinExistence type="predicted"/>
<dbReference type="Proteomes" id="UP000196027">
    <property type="component" value="Chromosome"/>
</dbReference>
<dbReference type="InterPro" id="IPR003594">
    <property type="entry name" value="HATPase_dom"/>
</dbReference>
<dbReference type="InterPro" id="IPR035965">
    <property type="entry name" value="PAS-like_dom_sf"/>
</dbReference>
<dbReference type="SUPFAM" id="SSF55785">
    <property type="entry name" value="PYP-like sensor domain (PAS domain)"/>
    <property type="match status" value="1"/>
</dbReference>
<dbReference type="KEGG" id="ome:OLMES_3907"/>
<keyword evidence="8" id="KW-1185">Reference proteome</keyword>
<evidence type="ECO:0000259" key="6">
    <source>
        <dbReference type="PROSITE" id="PS50112"/>
    </source>
</evidence>
<feature type="domain" description="Histidine kinase" evidence="5">
    <location>
        <begin position="252"/>
        <end position="489"/>
    </location>
</feature>
<dbReference type="PANTHER" id="PTHR43065:SF42">
    <property type="entry name" value="TWO-COMPONENT SENSOR PPRA"/>
    <property type="match status" value="1"/>
</dbReference>
<dbReference type="Pfam" id="PF13426">
    <property type="entry name" value="PAS_9"/>
    <property type="match status" value="1"/>
</dbReference>
<feature type="coiled-coil region" evidence="3">
    <location>
        <begin position="63"/>
        <end position="115"/>
    </location>
</feature>
<evidence type="ECO:0000259" key="5">
    <source>
        <dbReference type="PROSITE" id="PS50109"/>
    </source>
</evidence>
<keyword evidence="3" id="KW-0175">Coiled coil</keyword>
<dbReference type="SUPFAM" id="SSF47384">
    <property type="entry name" value="Homodimeric domain of signal transducing histidine kinase"/>
    <property type="match status" value="1"/>
</dbReference>
<evidence type="ECO:0000256" key="1">
    <source>
        <dbReference type="ARBA" id="ARBA00000085"/>
    </source>
</evidence>
<dbReference type="PROSITE" id="PS50109">
    <property type="entry name" value="HIS_KIN"/>
    <property type="match status" value="1"/>
</dbReference>
<feature type="transmembrane region" description="Helical" evidence="4">
    <location>
        <begin position="38"/>
        <end position="61"/>
    </location>
</feature>
<name>A0A1Y0IBM8_9GAMM</name>
<protein>
    <recommendedName>
        <fullName evidence="2">histidine kinase</fullName>
        <ecNumber evidence="2">2.7.13.3</ecNumber>
    </recommendedName>
</protein>
<dbReference type="AlphaFoldDB" id="A0A1Y0IBM8"/>
<organism evidence="7 8">
    <name type="scientific">Oleiphilus messinensis</name>
    <dbReference type="NCBI Taxonomy" id="141451"/>
    <lineage>
        <taxon>Bacteria</taxon>
        <taxon>Pseudomonadati</taxon>
        <taxon>Pseudomonadota</taxon>
        <taxon>Gammaproteobacteria</taxon>
        <taxon>Oceanospirillales</taxon>
        <taxon>Oleiphilaceae</taxon>
        <taxon>Oleiphilus</taxon>
    </lineage>
</organism>
<dbReference type="InterPro" id="IPR005467">
    <property type="entry name" value="His_kinase_dom"/>
</dbReference>
<dbReference type="SUPFAM" id="SSF55874">
    <property type="entry name" value="ATPase domain of HSP90 chaperone/DNA topoisomerase II/histidine kinase"/>
    <property type="match status" value="1"/>
</dbReference>
<dbReference type="InterPro" id="IPR003661">
    <property type="entry name" value="HisK_dim/P_dom"/>
</dbReference>
<gene>
    <name evidence="7" type="ORF">OLMES_3907</name>
</gene>
<dbReference type="Gene3D" id="1.10.287.130">
    <property type="match status" value="1"/>
</dbReference>
<evidence type="ECO:0000256" key="2">
    <source>
        <dbReference type="ARBA" id="ARBA00012438"/>
    </source>
</evidence>
<comment type="catalytic activity">
    <reaction evidence="1">
        <text>ATP + protein L-histidine = ADP + protein N-phospho-L-histidine.</text>
        <dbReference type="EC" id="2.7.13.3"/>
    </reaction>
</comment>
<dbReference type="CDD" id="cd00082">
    <property type="entry name" value="HisKA"/>
    <property type="match status" value="1"/>
</dbReference>
<dbReference type="PANTHER" id="PTHR43065">
    <property type="entry name" value="SENSOR HISTIDINE KINASE"/>
    <property type="match status" value="1"/>
</dbReference>
<evidence type="ECO:0000256" key="4">
    <source>
        <dbReference type="SAM" id="Phobius"/>
    </source>
</evidence>
<dbReference type="PROSITE" id="PS50112">
    <property type="entry name" value="PAS"/>
    <property type="match status" value="1"/>
</dbReference>
<keyword evidence="7" id="KW-0808">Transferase</keyword>
<dbReference type="NCBIfam" id="TIGR00229">
    <property type="entry name" value="sensory_box"/>
    <property type="match status" value="1"/>
</dbReference>
<dbReference type="Pfam" id="PF02518">
    <property type="entry name" value="HATPase_c"/>
    <property type="match status" value="1"/>
</dbReference>
<sequence>MKKYLFSAIAILSSLYVEVATASILPVFRNPDGHTNWQYVANTASSLLITLLSITAITLFFSRRETRRSNAELNEIKRELELRVKERTATLDESNRLLKETNQLLEGEVAKHRQTSERLAISETYMKNVLDSMPLMLIGLDKDGNVTQWNKKAREIAGSLAEEAMGKNLWDIYPIISVSYEQVCEALENNSILTMRHSQRGQYHYEITIYPLQGQIETGAVILVDDVTHQVLSENKLIQRDKMSSMGELASSMAHDINNPLQLMSRDIEEAQQELSASGQLAEPYVTKVQHVLNDAHENLRHAGAIVTNLLEFAKHNDDLKQASSLPDVMDHTIELAENILSTPTGLKFTDVIIERDYEQGLPLIPCYVSELQQVFLSLFRHSLYALSQRAPRAAGEERGDVAYRIKVQIQKFYDAMWIKISHNGLGLSSEEQQEIFEPFFNNDQDRSDDAGKRLSFSHFIITEHHQGQMAVTSDVDVGSTFHMQLQLK</sequence>
<reference evidence="7 8" key="1">
    <citation type="submission" date="2017-05" db="EMBL/GenBank/DDBJ databases">
        <title>Genomic insights into alkan degradation activity of Oleiphilus messinensis.</title>
        <authorList>
            <person name="Kozyavkin S.A."/>
            <person name="Slesarev A.I."/>
            <person name="Golyshin P.N."/>
            <person name="Korzhenkov A."/>
            <person name="Golyshina O.N."/>
            <person name="Toshchakov S.V."/>
        </authorList>
    </citation>
    <scope>NUCLEOTIDE SEQUENCE [LARGE SCALE GENOMIC DNA]</scope>
    <source>
        <strain evidence="7 8">ME102</strain>
    </source>
</reference>
<keyword evidence="4" id="KW-0472">Membrane</keyword>
<dbReference type="Gene3D" id="3.30.565.10">
    <property type="entry name" value="Histidine kinase-like ATPase, C-terminal domain"/>
    <property type="match status" value="1"/>
</dbReference>
<dbReference type="EC" id="2.7.13.3" evidence="2"/>